<dbReference type="InParanoid" id="A0A6P7GDN8"/>
<proteinExistence type="predicted"/>
<dbReference type="AlphaFoldDB" id="A0A6P7GDN8"/>
<organism evidence="2">
    <name type="scientific">Diabrotica virgifera virgifera</name>
    <name type="common">western corn rootworm</name>
    <dbReference type="NCBI Taxonomy" id="50390"/>
    <lineage>
        <taxon>Eukaryota</taxon>
        <taxon>Metazoa</taxon>
        <taxon>Ecdysozoa</taxon>
        <taxon>Arthropoda</taxon>
        <taxon>Hexapoda</taxon>
        <taxon>Insecta</taxon>
        <taxon>Pterygota</taxon>
        <taxon>Neoptera</taxon>
        <taxon>Endopterygota</taxon>
        <taxon>Coleoptera</taxon>
        <taxon>Polyphaga</taxon>
        <taxon>Cucujiformia</taxon>
        <taxon>Chrysomeloidea</taxon>
        <taxon>Chrysomelidae</taxon>
        <taxon>Galerucinae</taxon>
        <taxon>Diabroticina</taxon>
        <taxon>Diabroticites</taxon>
        <taxon>Diabrotica</taxon>
    </lineage>
</organism>
<dbReference type="InterPro" id="IPR049012">
    <property type="entry name" value="Mutator_transp_dom"/>
</dbReference>
<sequence>MEAHAIVSMFQRSEEHNVRYLNYIGDGDSKTYSGVLESKPYGNDFVVNKKECVGHVQKRMGTRLRDLLKKTVVDTVTVTGKKIKRKTLGGKGKLTAKMIDKLTVYYCLAIRRNYDSVKKMKNSIWATYYHYCSTDKKPQHEKCPTGEDSWCEWQKTTATNQIKSFKHTYAALPNDVLEAIKPIYEELSKDALLERCIGGFTQNNNESFNQIIWKITPKILSGTSNIVEIAAHIAVCIFNEGYFALLSILQEMGVSTGSSAHAWASAADELRITRADKKTAESTKEGRIVRRQQQKDALDILGDSASLYGPGIGDTM</sequence>
<accession>A0A6P7GDN8</accession>
<evidence type="ECO:0000259" key="1">
    <source>
        <dbReference type="Pfam" id="PF20700"/>
    </source>
</evidence>
<evidence type="ECO:0000313" key="2">
    <source>
        <dbReference type="RefSeq" id="XP_028142275.1"/>
    </source>
</evidence>
<reference evidence="2" key="1">
    <citation type="submission" date="2025-08" db="UniProtKB">
        <authorList>
            <consortium name="RefSeq"/>
        </authorList>
    </citation>
    <scope>IDENTIFICATION</scope>
    <source>
        <tissue evidence="2">Whole insect</tissue>
    </source>
</reference>
<feature type="domain" description="Mutator-like transposase" evidence="1">
    <location>
        <begin position="1"/>
        <end position="151"/>
    </location>
</feature>
<protein>
    <submittedName>
        <fullName evidence="2">Uncharacterized protein LOC114336144</fullName>
    </submittedName>
</protein>
<dbReference type="RefSeq" id="XP_028142275.1">
    <property type="nucleotide sequence ID" value="XM_028286474.1"/>
</dbReference>
<gene>
    <name evidence="2" type="primary">LOC114336144</name>
</gene>
<dbReference type="Pfam" id="PF20700">
    <property type="entry name" value="Mutator"/>
    <property type="match status" value="1"/>
</dbReference>
<name>A0A6P7GDN8_DIAVI</name>